<name>A0A5B7DA26_PORTR</name>
<protein>
    <submittedName>
        <fullName evidence="2">Uncharacterized protein</fullName>
    </submittedName>
</protein>
<sequence>MRPSTEWININSYGFSLSKYQRTNEYKHHHHVEQCGVSNSQQKYKLMLSYNWNIKEDWLDTVVGARGRQCFLTGQTRSSASQTRVPATSPPPSTANMPCNTPPTLRDTTVLLHVVPSPHQGVEALEVLGLSVEREATLVLQLRYLAEYPGLHGLECISSVVGSSGILLPYHADVRIVEDIPDALERLRHVSDGQEGHQVAGENADTAQSVCRPAAATQLGVRQMGADQQEDEHAEEGRQSAYPHQESEGQQEAPLVYLYSTKPTYYLKASSPEGHGVVGG</sequence>
<evidence type="ECO:0000313" key="2">
    <source>
        <dbReference type="EMBL" id="MPC18112.1"/>
    </source>
</evidence>
<evidence type="ECO:0000256" key="1">
    <source>
        <dbReference type="SAM" id="MobiDB-lite"/>
    </source>
</evidence>
<dbReference type="EMBL" id="VSRR010000648">
    <property type="protein sequence ID" value="MPC18112.1"/>
    <property type="molecule type" value="Genomic_DNA"/>
</dbReference>
<dbReference type="AlphaFoldDB" id="A0A5B7DA26"/>
<evidence type="ECO:0000313" key="3">
    <source>
        <dbReference type="Proteomes" id="UP000324222"/>
    </source>
</evidence>
<feature type="region of interest" description="Disordered" evidence="1">
    <location>
        <begin position="75"/>
        <end position="99"/>
    </location>
</feature>
<feature type="region of interest" description="Disordered" evidence="1">
    <location>
        <begin position="222"/>
        <end position="253"/>
    </location>
</feature>
<feature type="compositionally biased region" description="Polar residues" evidence="1">
    <location>
        <begin position="75"/>
        <end position="86"/>
    </location>
</feature>
<organism evidence="2 3">
    <name type="scientific">Portunus trituberculatus</name>
    <name type="common">Swimming crab</name>
    <name type="synonym">Neptunus trituberculatus</name>
    <dbReference type="NCBI Taxonomy" id="210409"/>
    <lineage>
        <taxon>Eukaryota</taxon>
        <taxon>Metazoa</taxon>
        <taxon>Ecdysozoa</taxon>
        <taxon>Arthropoda</taxon>
        <taxon>Crustacea</taxon>
        <taxon>Multicrustacea</taxon>
        <taxon>Malacostraca</taxon>
        <taxon>Eumalacostraca</taxon>
        <taxon>Eucarida</taxon>
        <taxon>Decapoda</taxon>
        <taxon>Pleocyemata</taxon>
        <taxon>Brachyura</taxon>
        <taxon>Eubrachyura</taxon>
        <taxon>Portunoidea</taxon>
        <taxon>Portunidae</taxon>
        <taxon>Portuninae</taxon>
        <taxon>Portunus</taxon>
    </lineage>
</organism>
<keyword evidence="3" id="KW-1185">Reference proteome</keyword>
<reference evidence="2 3" key="1">
    <citation type="submission" date="2019-05" db="EMBL/GenBank/DDBJ databases">
        <title>Another draft genome of Portunus trituberculatus and its Hox gene families provides insights of decapod evolution.</title>
        <authorList>
            <person name="Jeong J.-H."/>
            <person name="Song I."/>
            <person name="Kim S."/>
            <person name="Choi T."/>
            <person name="Kim D."/>
            <person name="Ryu S."/>
            <person name="Kim W."/>
        </authorList>
    </citation>
    <scope>NUCLEOTIDE SEQUENCE [LARGE SCALE GENOMIC DNA]</scope>
    <source>
        <tissue evidence="2">Muscle</tissue>
    </source>
</reference>
<gene>
    <name evidence="2" type="ORF">E2C01_010987</name>
</gene>
<dbReference type="Proteomes" id="UP000324222">
    <property type="component" value="Unassembled WGS sequence"/>
</dbReference>
<accession>A0A5B7DA26</accession>
<proteinExistence type="predicted"/>
<comment type="caution">
    <text evidence="2">The sequence shown here is derived from an EMBL/GenBank/DDBJ whole genome shotgun (WGS) entry which is preliminary data.</text>
</comment>